<evidence type="ECO:0000256" key="1">
    <source>
        <dbReference type="ARBA" id="ARBA00004123"/>
    </source>
</evidence>
<feature type="compositionally biased region" description="Acidic residues" evidence="3">
    <location>
        <begin position="1348"/>
        <end position="1357"/>
    </location>
</feature>
<feature type="compositionally biased region" description="Acidic residues" evidence="3">
    <location>
        <begin position="1457"/>
        <end position="1467"/>
    </location>
</feature>
<evidence type="ECO:0000256" key="2">
    <source>
        <dbReference type="ARBA" id="ARBA00023242"/>
    </source>
</evidence>
<feature type="compositionally biased region" description="Acidic residues" evidence="3">
    <location>
        <begin position="1399"/>
        <end position="1445"/>
    </location>
</feature>
<dbReference type="InterPro" id="IPR025151">
    <property type="entry name" value="ELYS_dom"/>
</dbReference>
<feature type="compositionally biased region" description="Basic and acidic residues" evidence="3">
    <location>
        <begin position="1956"/>
        <end position="1976"/>
    </location>
</feature>
<feature type="compositionally biased region" description="Low complexity" evidence="3">
    <location>
        <begin position="2102"/>
        <end position="2117"/>
    </location>
</feature>
<evidence type="ECO:0000259" key="5">
    <source>
        <dbReference type="Pfam" id="PF16687"/>
    </source>
</evidence>
<feature type="compositionally biased region" description="Basic residues" evidence="3">
    <location>
        <begin position="2209"/>
        <end position="2221"/>
    </location>
</feature>
<dbReference type="InterPro" id="IPR036322">
    <property type="entry name" value="WD40_repeat_dom_sf"/>
</dbReference>
<evidence type="ECO:0000259" key="4">
    <source>
        <dbReference type="Pfam" id="PF13934"/>
    </source>
</evidence>
<proteinExistence type="predicted"/>
<comment type="subcellular location">
    <subcellularLocation>
        <location evidence="1">Nucleus</location>
    </subcellularLocation>
</comment>
<dbReference type="SUPFAM" id="SSF50978">
    <property type="entry name" value="WD40 repeat-like"/>
    <property type="match status" value="1"/>
</dbReference>
<feature type="region of interest" description="Disordered" evidence="3">
    <location>
        <begin position="1296"/>
        <end position="1486"/>
    </location>
</feature>
<feature type="compositionally biased region" description="Polar residues" evidence="3">
    <location>
        <begin position="1269"/>
        <end position="1283"/>
    </location>
</feature>
<feature type="compositionally biased region" description="Basic and acidic residues" evidence="3">
    <location>
        <begin position="2225"/>
        <end position="2240"/>
    </location>
</feature>
<feature type="compositionally biased region" description="Acidic residues" evidence="3">
    <location>
        <begin position="1300"/>
        <end position="1309"/>
    </location>
</feature>
<feature type="compositionally biased region" description="Low complexity" evidence="3">
    <location>
        <begin position="1376"/>
        <end position="1385"/>
    </location>
</feature>
<dbReference type="OrthoDB" id="6513151at2759"/>
<feature type="compositionally biased region" description="Polar residues" evidence="3">
    <location>
        <begin position="2195"/>
        <end position="2208"/>
    </location>
</feature>
<feature type="compositionally biased region" description="Basic and acidic residues" evidence="3">
    <location>
        <begin position="2052"/>
        <end position="2062"/>
    </location>
</feature>
<keyword evidence="7" id="KW-1185">Reference proteome</keyword>
<accession>A0A9N9RQS1</accession>
<feature type="compositionally biased region" description="Polar residues" evidence="3">
    <location>
        <begin position="1470"/>
        <end position="1482"/>
    </location>
</feature>
<evidence type="ECO:0000313" key="6">
    <source>
        <dbReference type="EMBL" id="CAG9801422.1"/>
    </source>
</evidence>
<dbReference type="Pfam" id="PF13934">
    <property type="entry name" value="ELYS"/>
    <property type="match status" value="1"/>
</dbReference>
<evidence type="ECO:0000256" key="3">
    <source>
        <dbReference type="SAM" id="MobiDB-lite"/>
    </source>
</evidence>
<feature type="compositionally biased region" description="Polar residues" evidence="3">
    <location>
        <begin position="2120"/>
        <end position="2131"/>
    </location>
</feature>
<reference evidence="6" key="2">
    <citation type="submission" date="2022-10" db="EMBL/GenBank/DDBJ databases">
        <authorList>
            <consortium name="ENA_rothamsted_submissions"/>
            <consortium name="culmorum"/>
            <person name="King R."/>
        </authorList>
    </citation>
    <scope>NUCLEOTIDE SEQUENCE</scope>
</reference>
<feature type="region of interest" description="Disordered" evidence="3">
    <location>
        <begin position="1220"/>
        <end position="1239"/>
    </location>
</feature>
<evidence type="ECO:0000313" key="7">
    <source>
        <dbReference type="Proteomes" id="UP001153620"/>
    </source>
</evidence>
<organism evidence="6 7">
    <name type="scientific">Chironomus riparius</name>
    <dbReference type="NCBI Taxonomy" id="315576"/>
    <lineage>
        <taxon>Eukaryota</taxon>
        <taxon>Metazoa</taxon>
        <taxon>Ecdysozoa</taxon>
        <taxon>Arthropoda</taxon>
        <taxon>Hexapoda</taxon>
        <taxon>Insecta</taxon>
        <taxon>Pterygota</taxon>
        <taxon>Neoptera</taxon>
        <taxon>Endopterygota</taxon>
        <taxon>Diptera</taxon>
        <taxon>Nematocera</taxon>
        <taxon>Chironomoidea</taxon>
        <taxon>Chironomidae</taxon>
        <taxon>Chironominae</taxon>
        <taxon>Chironomus</taxon>
    </lineage>
</organism>
<keyword evidence="2" id="KW-0539">Nucleus</keyword>
<dbReference type="EMBL" id="OU895877">
    <property type="protein sequence ID" value="CAG9801422.1"/>
    <property type="molecule type" value="Genomic_DNA"/>
</dbReference>
<feature type="domain" description="ELYS-like" evidence="4">
    <location>
        <begin position="703"/>
        <end position="917"/>
    </location>
</feature>
<dbReference type="Pfam" id="PF16687">
    <property type="entry name" value="ELYS-bb"/>
    <property type="match status" value="1"/>
</dbReference>
<dbReference type="PANTHER" id="PTHR21583">
    <property type="entry name" value="ELYS PROTEIN"/>
    <property type="match status" value="1"/>
</dbReference>
<feature type="region of interest" description="Disordered" evidence="3">
    <location>
        <begin position="1859"/>
        <end position="2247"/>
    </location>
</feature>
<dbReference type="Proteomes" id="UP001153620">
    <property type="component" value="Chromosome 1"/>
</dbReference>
<name>A0A9N9RQS1_9DIPT</name>
<feature type="compositionally biased region" description="Polar residues" evidence="3">
    <location>
        <begin position="1977"/>
        <end position="2005"/>
    </location>
</feature>
<reference evidence="6" key="1">
    <citation type="submission" date="2022-01" db="EMBL/GenBank/DDBJ databases">
        <authorList>
            <person name="King R."/>
        </authorList>
    </citation>
    <scope>NUCLEOTIDE SEQUENCE</scope>
</reference>
<gene>
    <name evidence="6" type="ORF">CHIRRI_LOCUS4349</name>
</gene>
<dbReference type="InterPro" id="IPR052620">
    <property type="entry name" value="ELYS/MEL-28_NucAsmblyFactor"/>
</dbReference>
<feature type="domain" description="ELYS beta-propeller" evidence="5">
    <location>
        <begin position="35"/>
        <end position="453"/>
    </location>
</feature>
<dbReference type="InterPro" id="IPR032040">
    <property type="entry name" value="ELYS-bb"/>
</dbReference>
<dbReference type="GO" id="GO:0005634">
    <property type="term" value="C:nucleus"/>
    <property type="evidence" value="ECO:0007669"/>
    <property type="project" value="UniProtKB-SubCell"/>
</dbReference>
<feature type="compositionally biased region" description="Low complexity" evidence="3">
    <location>
        <begin position="1936"/>
        <end position="1955"/>
    </location>
</feature>
<feature type="compositionally biased region" description="Basic and acidic residues" evidence="3">
    <location>
        <begin position="1922"/>
        <end position="1932"/>
    </location>
</feature>
<feature type="region of interest" description="Disordered" evidence="3">
    <location>
        <begin position="1253"/>
        <end position="1283"/>
    </location>
</feature>
<dbReference type="PANTHER" id="PTHR21583:SF8">
    <property type="entry name" value="PROTEIN ELYS"/>
    <property type="match status" value="1"/>
</dbReference>
<feature type="region of interest" description="Disordered" evidence="3">
    <location>
        <begin position="1158"/>
        <end position="1187"/>
    </location>
</feature>
<evidence type="ECO:0008006" key="8">
    <source>
        <dbReference type="Google" id="ProtNLM"/>
    </source>
</evidence>
<protein>
    <recommendedName>
        <fullName evidence="8">ELYS-like domain-containing protein</fullName>
    </recommendedName>
</protein>
<feature type="compositionally biased region" description="Polar residues" evidence="3">
    <location>
        <begin position="1897"/>
        <end position="1907"/>
    </location>
</feature>
<feature type="compositionally biased region" description="Basic and acidic residues" evidence="3">
    <location>
        <begin position="1864"/>
        <end position="1886"/>
    </location>
</feature>
<sequence>MTANIISEKLTLFKNINIRSSLNESFKDQEADKLAGFLQSGKFSWIAFDAILRIVSTDTGVEIAYCNFAKHHGIEGCIINYVEEINYLPGICILAVSIEFINNAARAGMVCLFCVQGCKLLGSMDMCERITCCKYIERDACRRSVLRQFHGTLAIGTDQGKLFLVDLMIPKDIKEIILSPSYDCEIFPMTNVSAELDQMQINHHHNKIVSNRETGERCFFSIQLKQVLEETGAIITMLCMPNLNMLAVGLDDGRMILYDLIDLQAFHLAHPPANRSPLTHMSYIEPADDPRSAVYVWTFHSSKDGGIAVMHSIMFENRVNGFYENFRSCSVRLTMPVFYKDTFPICCRSISKTLSQDEEDVLTISLLAWTSPTKNLTHIMVFDLNQWYKEEMPNVGDWRNPLKYAVVFELPNMSLDVILNEKSLLPFNSIMRPEEHFYPNSLNFDIIVLETNKFAHYRWNGIQNLVLQQFNNIGPQIILEPSYYFNELIQVAITPQFYDVNFGIATPLDLKREFLLSVALEYNFTGFLKKCAWAWADGSYLGKDENVGIGLSTLTEWIWNRVRAIKEVCNQLCQPLFDFSEQRIDCGTQKQLSLCCKQLKILSELLQMIAKDYQKYIPADILIQINTQANTVKMASDYQEVLQWLLNVGLLPEGHHNKKKEIDDENDFVIVPYPYRSINSHYANQRSKLNDAENQEHKPAKYLFIDAFIENECSGYDLLDWSSFYPPKSIQSLLRSLLVPDIPIENKYVIFIYLFMDITNVLNETSYSNIVRNLIKFPAVFKMNPSVIKRTQAFWNLDNGQLETAVEELISPLSHDRYLPKWQRELLIGALLKQNANSLALRALRCPGNPISSELEVSTLLSNNLISEALKIQRASGDRSLLEKLFHKILHSSNYEQLLDLALTEDEGKVLRDYLQNTDLSNCVNLHFVYLLQRSKFIDAATLMDSFDISTTINLEPPKQVLNAYYSTMEPTTRKLTSMVYSDNQVQVKDIPSPLSVNLIKSRCNATNDIYKKCVQSITEATYDTIQELKEMPFIGSPKLGIFEYKQPIVEMQEASYPMEFNDNGKRLKDNTSGIFILEDFEGPRKKRRRLEDVIDAKKPKSFVDKRISLLPHFRNRRPKLNFTSRTPSTSSRVTPDRVALFGDLLKTPIIEKRTPQKSFPERATTPASILKTRSCRSSPSRFSEFDDNKSVKSITFAENLQDSSYLDESFGEQQLESSAEFFSPEKSPKINPIFSTSNISPTKSSDVIAISSTSTISSGPKARPPIKSRSTTPSDQPSQENNFEITIQPIYEEKMEMDNIPESDEDDMIKDAGITAQSTTFEQQLDESTEIDPFQRDSVLKSSYDIDSSESEEDKTQEDSIYKFVRKSVLPDNPSYSDSSADSSILEPPRKSILKSSDDDEDIAEDEHFEEVELPEHSDYDDDSEQDSDDYGNIDLDDSDESDESSIMPNANEIIEIPDSDDDDVQIESNSPKIPSFNARNPKNVENIIESSNEERREILELATADNNEQSQPMASQEQMIDILYDDIEQQNAVNEIKSPSFEQISPQKSSENIESGSYEIEVTADVQEKAINPQNEENEPFEDIQLIEIAPNAVIQSESDELLVQEVQFTQPENVLIPKIEQKVSKESIADKNEKPEQQQVMTEEKPLERIIPIELETNNQEKIEIMLSTESKQDVSEMSEDYSFASAQNELNDAAIITTVDDTLVDDEEHQLIIVEEQEMEIVDETMEIMDEGQSNIEENNHNLAIVEQQDMETIENPQKFEEQTLEVSNKDLEGTNDNLEVTESSNVLDKAIVMENDPEMTQDETLQITEHEVTNPLEVALFESDISEKMVTAEENLEQTENNVTENILDVAKINETQNDDNKVKEAQVEKQASDNKSQQDDNDREIEEIMTANKSPEQSQSVPVDLSTPKRRSTRLKSTETTEENTRIKRAVSVPSSGTSSPISRSSRASSENRHNPKVLLKEKMLERIEESPSSGMLTRTKSRLLNEQISRETTPQSRAPSEEVESGKKTPRRRSTATPTTPRRIFTRGASRDSFGGDNVVSSSQVEEKTPEEVPKKGRGRKKASGASDDEHDDNKSTKSEAMSTRSTSSKKKETPISSSKISPIPSASPIDELNTSNRRLTRSQLGVLEKSRLLAEKMSNEPIQSPARLRPTKSDLNSTREDDSDNDSVKSDSTTSRTSRKRKLPKRATNQDSETSSIASKQSRKSKSPLKKHLLSVIHEEGDSELAEKSVTEKKRRGKK</sequence>
<feature type="compositionally biased region" description="Basic and acidic residues" evidence="3">
    <location>
        <begin position="2136"/>
        <end position="2146"/>
    </location>
</feature>